<dbReference type="InterPro" id="IPR028116">
    <property type="entry name" value="Cis-CaaD-like"/>
</dbReference>
<accession>A0AAD2K2R8</accession>
<organism evidence="2 3">
    <name type="scientific">Mycena citricolor</name>
    <dbReference type="NCBI Taxonomy" id="2018698"/>
    <lineage>
        <taxon>Eukaryota</taxon>
        <taxon>Fungi</taxon>
        <taxon>Dikarya</taxon>
        <taxon>Basidiomycota</taxon>
        <taxon>Agaricomycotina</taxon>
        <taxon>Agaricomycetes</taxon>
        <taxon>Agaricomycetidae</taxon>
        <taxon>Agaricales</taxon>
        <taxon>Marasmiineae</taxon>
        <taxon>Mycenaceae</taxon>
        <taxon>Mycena</taxon>
    </lineage>
</organism>
<proteinExistence type="predicted"/>
<dbReference type="EMBL" id="CAVNYO010000402">
    <property type="protein sequence ID" value="CAK5274406.1"/>
    <property type="molecule type" value="Genomic_DNA"/>
</dbReference>
<keyword evidence="3" id="KW-1185">Reference proteome</keyword>
<comment type="caution">
    <text evidence="2">The sequence shown here is derived from an EMBL/GenBank/DDBJ whole genome shotgun (WGS) entry which is preliminary data.</text>
</comment>
<evidence type="ECO:0000259" key="1">
    <source>
        <dbReference type="Pfam" id="PF14832"/>
    </source>
</evidence>
<protein>
    <recommendedName>
        <fullName evidence="1">Tautomerase cis-CaaD-like domain-containing protein</fullName>
    </recommendedName>
</protein>
<sequence length="154" mass="17311">MPFHRFYIPKGLYSDAEKVALAQAITALYVGPPASLPAFYVVVSFIEHDPGNFFVSGETKRADNMVHIQVEHLARTFPAGDAGFARKRDFMARYEERLKPYTSGRGVDWEIVVAESDPQLWNINGMAPPPPQSEGEVLWKKENRAIPYEADKAV</sequence>
<feature type="domain" description="Tautomerase cis-CaaD-like" evidence="1">
    <location>
        <begin position="1"/>
        <end position="144"/>
    </location>
</feature>
<dbReference type="SUPFAM" id="SSF55331">
    <property type="entry name" value="Tautomerase/MIF"/>
    <property type="match status" value="1"/>
</dbReference>
<dbReference type="InterPro" id="IPR014347">
    <property type="entry name" value="Tautomerase/MIF_sf"/>
</dbReference>
<dbReference type="Proteomes" id="UP001295794">
    <property type="component" value="Unassembled WGS sequence"/>
</dbReference>
<dbReference type="Gene3D" id="3.30.429.10">
    <property type="entry name" value="Macrophage Migration Inhibitory Factor"/>
    <property type="match status" value="1"/>
</dbReference>
<dbReference type="AlphaFoldDB" id="A0AAD2K2R8"/>
<reference evidence="2" key="1">
    <citation type="submission" date="2023-11" db="EMBL/GenBank/DDBJ databases">
        <authorList>
            <person name="De Vega J J."/>
            <person name="De Vega J J."/>
        </authorList>
    </citation>
    <scope>NUCLEOTIDE SEQUENCE</scope>
</reference>
<gene>
    <name evidence="2" type="ORF">MYCIT1_LOCUS21598</name>
</gene>
<dbReference type="Pfam" id="PF14832">
    <property type="entry name" value="Tautomerase_3"/>
    <property type="match status" value="1"/>
</dbReference>
<evidence type="ECO:0000313" key="3">
    <source>
        <dbReference type="Proteomes" id="UP001295794"/>
    </source>
</evidence>
<name>A0AAD2K2R8_9AGAR</name>
<evidence type="ECO:0000313" key="2">
    <source>
        <dbReference type="EMBL" id="CAK5274406.1"/>
    </source>
</evidence>